<dbReference type="CDD" id="cd07185">
    <property type="entry name" value="OmpA_C-like"/>
    <property type="match status" value="1"/>
</dbReference>
<feature type="domain" description="OmpA-like" evidence="4">
    <location>
        <begin position="112"/>
        <end position="221"/>
    </location>
</feature>
<feature type="compositionally biased region" description="Low complexity" evidence="2">
    <location>
        <begin position="95"/>
        <end position="107"/>
    </location>
</feature>
<dbReference type="PROSITE" id="PS51123">
    <property type="entry name" value="OMPA_2"/>
    <property type="match status" value="1"/>
</dbReference>
<dbReference type="AlphaFoldDB" id="A0A4Y3WTT2"/>
<evidence type="ECO:0000313" key="5">
    <source>
        <dbReference type="EMBL" id="GEC22302.1"/>
    </source>
</evidence>
<evidence type="ECO:0000259" key="4">
    <source>
        <dbReference type="PROSITE" id="PS51123"/>
    </source>
</evidence>
<sequence length="221" mass="21269">MAARRTPVLLWCAALVAVPTVLAGVSTVWPGAPAGASAVAAPATPAPATPDPAMSDPAMSGSVASGPGDTSVATAVAPDSAVTVAGAPAGRADDGSAPTAPAPTAGTLPAADQVAALTAASPVLFAPDSAELGPDAAGTVRAIAEALAAAPDASVLLVGHVADTPGPPETAQLLSEQRAEAVADALVAGGVDRARITTVGRGAAEPRDTRAASRRVEFEIR</sequence>
<dbReference type="InterPro" id="IPR006665">
    <property type="entry name" value="OmpA-like"/>
</dbReference>
<feature type="region of interest" description="Disordered" evidence="2">
    <location>
        <begin position="86"/>
        <end position="107"/>
    </location>
</feature>
<dbReference type="RefSeq" id="WP_170183940.1">
    <property type="nucleotide sequence ID" value="NZ_BAAARZ010000033.1"/>
</dbReference>
<dbReference type="PANTHER" id="PTHR30329:SF21">
    <property type="entry name" value="LIPOPROTEIN YIAD-RELATED"/>
    <property type="match status" value="1"/>
</dbReference>
<reference evidence="5 6" key="1">
    <citation type="submission" date="2019-06" db="EMBL/GenBank/DDBJ databases">
        <title>Whole genome shotgun sequence of Pseudonocardia hydrocarbonoxydans NBRC 14498.</title>
        <authorList>
            <person name="Hosoyama A."/>
            <person name="Uohara A."/>
            <person name="Ohji S."/>
            <person name="Ichikawa N."/>
        </authorList>
    </citation>
    <scope>NUCLEOTIDE SEQUENCE [LARGE SCALE GENOMIC DNA]</scope>
    <source>
        <strain evidence="5 6">NBRC 14498</strain>
    </source>
</reference>
<proteinExistence type="predicted"/>
<feature type="chain" id="PRO_5039091540" description="OmpA-like domain-containing protein" evidence="3">
    <location>
        <begin position="24"/>
        <end position="221"/>
    </location>
</feature>
<dbReference type="InterPro" id="IPR036737">
    <property type="entry name" value="OmpA-like_sf"/>
</dbReference>
<feature type="region of interest" description="Disordered" evidence="2">
    <location>
        <begin position="35"/>
        <end position="73"/>
    </location>
</feature>
<protein>
    <recommendedName>
        <fullName evidence="4">OmpA-like domain-containing protein</fullName>
    </recommendedName>
</protein>
<dbReference type="Gene3D" id="3.30.1330.60">
    <property type="entry name" value="OmpA-like domain"/>
    <property type="match status" value="1"/>
</dbReference>
<dbReference type="Proteomes" id="UP000320338">
    <property type="component" value="Unassembled WGS sequence"/>
</dbReference>
<evidence type="ECO:0000256" key="1">
    <source>
        <dbReference type="PROSITE-ProRule" id="PRU00473"/>
    </source>
</evidence>
<keyword evidence="3" id="KW-0732">Signal</keyword>
<dbReference type="InterPro" id="IPR050330">
    <property type="entry name" value="Bact_OuterMem_StrucFunc"/>
</dbReference>
<dbReference type="Pfam" id="PF00691">
    <property type="entry name" value="OmpA"/>
    <property type="match status" value="1"/>
</dbReference>
<dbReference type="SUPFAM" id="SSF103088">
    <property type="entry name" value="OmpA-like"/>
    <property type="match status" value="1"/>
</dbReference>
<keyword evidence="1" id="KW-0472">Membrane</keyword>
<comment type="caution">
    <text evidence="5">The sequence shown here is derived from an EMBL/GenBank/DDBJ whole genome shotgun (WGS) entry which is preliminary data.</text>
</comment>
<name>A0A4Y3WTT2_9PSEU</name>
<organism evidence="5 6">
    <name type="scientific">Pseudonocardia hydrocarbonoxydans</name>
    <dbReference type="NCBI Taxonomy" id="76726"/>
    <lineage>
        <taxon>Bacteria</taxon>
        <taxon>Bacillati</taxon>
        <taxon>Actinomycetota</taxon>
        <taxon>Actinomycetes</taxon>
        <taxon>Pseudonocardiales</taxon>
        <taxon>Pseudonocardiaceae</taxon>
        <taxon>Pseudonocardia</taxon>
    </lineage>
</organism>
<dbReference type="GO" id="GO:0016020">
    <property type="term" value="C:membrane"/>
    <property type="evidence" value="ECO:0007669"/>
    <property type="project" value="UniProtKB-UniRule"/>
</dbReference>
<dbReference type="EMBL" id="BJNG01000042">
    <property type="protein sequence ID" value="GEC22302.1"/>
    <property type="molecule type" value="Genomic_DNA"/>
</dbReference>
<accession>A0A4Y3WTT2</accession>
<feature type="signal peptide" evidence="3">
    <location>
        <begin position="1"/>
        <end position="23"/>
    </location>
</feature>
<keyword evidence="6" id="KW-1185">Reference proteome</keyword>
<dbReference type="PANTHER" id="PTHR30329">
    <property type="entry name" value="STATOR ELEMENT OF FLAGELLAR MOTOR COMPLEX"/>
    <property type="match status" value="1"/>
</dbReference>
<evidence type="ECO:0000313" key="6">
    <source>
        <dbReference type="Proteomes" id="UP000320338"/>
    </source>
</evidence>
<gene>
    <name evidence="5" type="ORF">PHY01_45850</name>
</gene>
<evidence type="ECO:0000256" key="3">
    <source>
        <dbReference type="SAM" id="SignalP"/>
    </source>
</evidence>
<evidence type="ECO:0000256" key="2">
    <source>
        <dbReference type="SAM" id="MobiDB-lite"/>
    </source>
</evidence>